<evidence type="ECO:0000256" key="6">
    <source>
        <dbReference type="ARBA" id="ARBA00022833"/>
    </source>
</evidence>
<evidence type="ECO:0000259" key="13">
    <source>
        <dbReference type="PROSITE" id="PS50172"/>
    </source>
</evidence>
<feature type="domain" description="BRCT" evidence="13">
    <location>
        <begin position="684"/>
        <end position="740"/>
    </location>
</feature>
<feature type="binding site" evidence="11">
    <location>
        <position position="505"/>
    </location>
    <ligand>
        <name>Zn(2+)</name>
        <dbReference type="ChEBI" id="CHEBI:29105"/>
    </ligand>
</feature>
<dbReference type="Pfam" id="PF01653">
    <property type="entry name" value="DNA_ligase_aden"/>
    <property type="match status" value="2"/>
</dbReference>
<feature type="binding site" evidence="11">
    <location>
        <position position="146"/>
    </location>
    <ligand>
        <name>NAD(+)</name>
        <dbReference type="ChEBI" id="CHEBI:57540"/>
    </ligand>
</feature>
<keyword evidence="6 11" id="KW-0862">Zinc</keyword>
<keyword evidence="8 11" id="KW-0520">NAD</keyword>
<dbReference type="SMART" id="SM00278">
    <property type="entry name" value="HhH1"/>
    <property type="match status" value="3"/>
</dbReference>
<dbReference type="InterPro" id="IPR036420">
    <property type="entry name" value="BRCT_dom_sf"/>
</dbReference>
<feature type="binding site" evidence="11">
    <location>
        <position position="169"/>
    </location>
    <ligand>
        <name>NAD(+)</name>
        <dbReference type="ChEBI" id="CHEBI:57540"/>
    </ligand>
</feature>
<feature type="binding site" evidence="11">
    <location>
        <position position="205"/>
    </location>
    <ligand>
        <name>NAD(+)</name>
        <dbReference type="ChEBI" id="CHEBI:57540"/>
    </ligand>
</feature>
<dbReference type="GO" id="GO:0006260">
    <property type="term" value="P:DNA replication"/>
    <property type="evidence" value="ECO:0007669"/>
    <property type="project" value="UniProtKB-KW"/>
</dbReference>
<dbReference type="CDD" id="cd00114">
    <property type="entry name" value="LIGANc"/>
    <property type="match status" value="1"/>
</dbReference>
<evidence type="ECO:0000256" key="7">
    <source>
        <dbReference type="ARBA" id="ARBA00022842"/>
    </source>
</evidence>
<dbReference type="InterPro" id="IPR010994">
    <property type="entry name" value="RuvA_2-like"/>
</dbReference>
<comment type="similarity">
    <text evidence="11">Belongs to the NAD-dependent DNA ligase family. LigA subfamily.</text>
</comment>
<dbReference type="AlphaFoldDB" id="A0A343TNJ6"/>
<dbReference type="GO" id="GO:0046872">
    <property type="term" value="F:metal ion binding"/>
    <property type="evidence" value="ECO:0007669"/>
    <property type="project" value="UniProtKB-KW"/>
</dbReference>
<feature type="binding site" evidence="11">
    <location>
        <position position="508"/>
    </location>
    <ligand>
        <name>Zn(2+)</name>
        <dbReference type="ChEBI" id="CHEBI:29105"/>
    </ligand>
</feature>
<dbReference type="SUPFAM" id="SSF52113">
    <property type="entry name" value="BRCT domain"/>
    <property type="match status" value="1"/>
</dbReference>
<dbReference type="InterPro" id="IPR041663">
    <property type="entry name" value="DisA/LigA_HHH"/>
</dbReference>
<dbReference type="Gene3D" id="3.30.470.30">
    <property type="entry name" value="DNA ligase/mRNA capping enzyme"/>
    <property type="match status" value="1"/>
</dbReference>
<evidence type="ECO:0000256" key="3">
    <source>
        <dbReference type="ARBA" id="ARBA00022705"/>
    </source>
</evidence>
<keyword evidence="9 11" id="KW-0234">DNA repair</keyword>
<dbReference type="SMART" id="SM00292">
    <property type="entry name" value="BRCT"/>
    <property type="match status" value="1"/>
</dbReference>
<keyword evidence="4 11" id="KW-0479">Metal-binding</keyword>
<dbReference type="InterPro" id="IPR012340">
    <property type="entry name" value="NA-bd_OB-fold"/>
</dbReference>
<feature type="binding site" evidence="11">
    <location>
        <position position="527"/>
    </location>
    <ligand>
        <name>Zn(2+)</name>
        <dbReference type="ChEBI" id="CHEBI:29105"/>
    </ligand>
</feature>
<keyword evidence="2 11" id="KW-0436">Ligase</keyword>
<dbReference type="SUPFAM" id="SSF47781">
    <property type="entry name" value="RuvA domain 2-like"/>
    <property type="match status" value="1"/>
</dbReference>
<feature type="binding site" evidence="11">
    <location>
        <position position="414"/>
    </location>
    <ligand>
        <name>NAD(+)</name>
        <dbReference type="ChEBI" id="CHEBI:57540"/>
    </ligand>
</feature>
<feature type="region of interest" description="Disordered" evidence="12">
    <location>
        <begin position="727"/>
        <end position="752"/>
    </location>
</feature>
<dbReference type="EC" id="6.5.1.2" evidence="11"/>
<dbReference type="Gene3D" id="6.20.10.30">
    <property type="match status" value="1"/>
</dbReference>
<comment type="caution">
    <text evidence="11">Lacks conserved residue(s) required for the propagation of feature annotation.</text>
</comment>
<dbReference type="Pfam" id="PF12826">
    <property type="entry name" value="HHH_2"/>
    <property type="match status" value="1"/>
</dbReference>
<dbReference type="NCBIfam" id="NF005932">
    <property type="entry name" value="PRK07956.1"/>
    <property type="match status" value="1"/>
</dbReference>
<dbReference type="SUPFAM" id="SSF50249">
    <property type="entry name" value="Nucleic acid-binding proteins"/>
    <property type="match status" value="1"/>
</dbReference>
<evidence type="ECO:0000256" key="1">
    <source>
        <dbReference type="ARBA" id="ARBA00004067"/>
    </source>
</evidence>
<dbReference type="EMBL" id="CP025066">
    <property type="protein sequence ID" value="AUX10668.1"/>
    <property type="molecule type" value="Genomic_DNA"/>
</dbReference>
<dbReference type="KEGG" id="hdf:AArcSl_3059"/>
<evidence type="ECO:0000256" key="11">
    <source>
        <dbReference type="HAMAP-Rule" id="MF_01588"/>
    </source>
</evidence>
<feature type="active site" description="N6-AMP-lysine intermediate" evidence="11">
    <location>
        <position position="148"/>
    </location>
</feature>
<name>A0A343TNJ6_9EURY</name>
<dbReference type="Gene3D" id="3.40.50.10190">
    <property type="entry name" value="BRCT domain"/>
    <property type="match status" value="1"/>
</dbReference>
<dbReference type="PIRSF" id="PIRSF001604">
    <property type="entry name" value="LigA"/>
    <property type="match status" value="1"/>
</dbReference>
<dbReference type="GO" id="GO:0003911">
    <property type="term" value="F:DNA ligase (NAD+) activity"/>
    <property type="evidence" value="ECO:0007669"/>
    <property type="project" value="UniProtKB-UniRule"/>
</dbReference>
<dbReference type="Gene3D" id="1.10.287.610">
    <property type="entry name" value="Helix hairpin bin"/>
    <property type="match status" value="1"/>
</dbReference>
<dbReference type="Pfam" id="PF00533">
    <property type="entry name" value="BRCT"/>
    <property type="match status" value="1"/>
</dbReference>
<dbReference type="InterPro" id="IPR013840">
    <property type="entry name" value="DNAligase_N"/>
</dbReference>
<keyword evidence="15" id="KW-1185">Reference proteome</keyword>
<dbReference type="InterPro" id="IPR013839">
    <property type="entry name" value="DNAligase_adenylation"/>
</dbReference>
<keyword evidence="5 11" id="KW-0227">DNA damage</keyword>
<dbReference type="Gene3D" id="1.10.150.20">
    <property type="entry name" value="5' to 3' exonuclease, C-terminal subdomain"/>
    <property type="match status" value="2"/>
</dbReference>
<dbReference type="InterPro" id="IPR001679">
    <property type="entry name" value="DNA_ligase"/>
</dbReference>
<comment type="cofactor">
    <cofactor evidence="11">
        <name>Mg(2+)</name>
        <dbReference type="ChEBI" id="CHEBI:18420"/>
    </cofactor>
    <cofactor evidence="11">
        <name>Mn(2+)</name>
        <dbReference type="ChEBI" id="CHEBI:29035"/>
    </cofactor>
</comment>
<dbReference type="SUPFAM" id="SSF56091">
    <property type="entry name" value="DNA ligase/mRNA capping enzyme, catalytic domain"/>
    <property type="match status" value="2"/>
</dbReference>
<dbReference type="PROSITE" id="PS50172">
    <property type="entry name" value="BRCT"/>
    <property type="match status" value="1"/>
</dbReference>
<reference evidence="15" key="1">
    <citation type="submission" date="2017-11" db="EMBL/GenBank/DDBJ databases">
        <title>Phenotypic and genomic properties of facultatively anaerobic sulfur-reducing natronoarchaea from hypersaline soda lakes.</title>
        <authorList>
            <person name="Sorokin D.Y."/>
            <person name="Kublanov I.V."/>
            <person name="Roman P."/>
            <person name="Sinninghe Damste J.S."/>
            <person name="Golyshin P.N."/>
            <person name="Rojo D."/>
            <person name="Ciordia S."/>
            <person name="Mena M.D.C."/>
            <person name="Ferrer M."/>
            <person name="Messina E."/>
            <person name="Smedile F."/>
            <person name="La Spada G."/>
            <person name="La Cono V."/>
            <person name="Yakimov M.M."/>
        </authorList>
    </citation>
    <scope>NUCLEOTIDE SEQUENCE [LARGE SCALE GENOMIC DNA]</scope>
    <source>
        <strain evidence="15">AArc-Sl</strain>
    </source>
</reference>
<dbReference type="InterPro" id="IPR033136">
    <property type="entry name" value="DNA_ligase_CS"/>
</dbReference>
<dbReference type="FunFam" id="1.10.150.20:FF:000006">
    <property type="entry name" value="DNA ligase"/>
    <property type="match status" value="1"/>
</dbReference>
<dbReference type="InterPro" id="IPR001357">
    <property type="entry name" value="BRCT_dom"/>
</dbReference>
<dbReference type="SMART" id="SM00532">
    <property type="entry name" value="LIGANc"/>
    <property type="match status" value="1"/>
</dbReference>
<evidence type="ECO:0000256" key="10">
    <source>
        <dbReference type="ARBA" id="ARBA00034005"/>
    </source>
</evidence>
<gene>
    <name evidence="11 14" type="primary">ligA</name>
    <name evidence="14" type="ORF">AArcSl_3059</name>
</gene>
<proteinExistence type="inferred from homology"/>
<dbReference type="InterPro" id="IPR003583">
    <property type="entry name" value="Hlx-hairpin-Hlx_DNA-bd_motif"/>
</dbReference>
<feature type="binding site" evidence="11">
    <location>
        <position position="390"/>
    </location>
    <ligand>
        <name>NAD(+)</name>
        <dbReference type="ChEBI" id="CHEBI:57540"/>
    </ligand>
</feature>
<keyword evidence="11" id="KW-0464">Manganese</keyword>
<feature type="region of interest" description="Disordered" evidence="12">
    <location>
        <begin position="1"/>
        <end position="20"/>
    </location>
</feature>
<keyword evidence="3 11" id="KW-0235">DNA replication</keyword>
<dbReference type="FunFam" id="1.10.150.20:FF:000007">
    <property type="entry name" value="DNA ligase"/>
    <property type="match status" value="1"/>
</dbReference>
<feature type="binding site" evidence="11">
    <location>
        <begin position="112"/>
        <end position="113"/>
    </location>
    <ligand>
        <name>NAD(+)</name>
        <dbReference type="ChEBI" id="CHEBI:57540"/>
    </ligand>
</feature>
<dbReference type="PROSITE" id="PS01056">
    <property type="entry name" value="DNA_LIGASE_N2"/>
    <property type="match status" value="1"/>
</dbReference>
<feature type="compositionally biased region" description="Low complexity" evidence="12">
    <location>
        <begin position="271"/>
        <end position="281"/>
    </location>
</feature>
<dbReference type="GO" id="GO:0006281">
    <property type="term" value="P:DNA repair"/>
    <property type="evidence" value="ECO:0007669"/>
    <property type="project" value="UniProtKB-KW"/>
</dbReference>
<evidence type="ECO:0000256" key="2">
    <source>
        <dbReference type="ARBA" id="ARBA00022598"/>
    </source>
</evidence>
<dbReference type="GeneID" id="37879426"/>
<evidence type="ECO:0000256" key="12">
    <source>
        <dbReference type="SAM" id="MobiDB-lite"/>
    </source>
</evidence>
<evidence type="ECO:0000256" key="8">
    <source>
        <dbReference type="ARBA" id="ARBA00023027"/>
    </source>
</evidence>
<dbReference type="GO" id="GO:0003677">
    <property type="term" value="F:DNA binding"/>
    <property type="evidence" value="ECO:0007669"/>
    <property type="project" value="InterPro"/>
</dbReference>
<protein>
    <recommendedName>
        <fullName evidence="11">DNA ligase</fullName>
        <ecNumber evidence="11">6.5.1.2</ecNumber>
    </recommendedName>
    <alternativeName>
        <fullName evidence="11">Polydeoxyribonucleotide synthase [NAD(+)]</fullName>
    </alternativeName>
</protein>
<dbReference type="Gene3D" id="2.40.50.140">
    <property type="entry name" value="Nucleic acid-binding proteins"/>
    <property type="match status" value="1"/>
</dbReference>
<dbReference type="PANTHER" id="PTHR23389:SF9">
    <property type="entry name" value="DNA LIGASE"/>
    <property type="match status" value="1"/>
</dbReference>
<dbReference type="Pfam" id="PF14520">
    <property type="entry name" value="HHH_5"/>
    <property type="match status" value="1"/>
</dbReference>
<dbReference type="HAMAP" id="MF_01588">
    <property type="entry name" value="DNA_ligase_A"/>
    <property type="match status" value="1"/>
</dbReference>
<dbReference type="InterPro" id="IPR004150">
    <property type="entry name" value="NAD_DNA_ligase_OB"/>
</dbReference>
<comment type="catalytic activity">
    <reaction evidence="10 11">
        <text>NAD(+) + (deoxyribonucleotide)n-3'-hydroxyl + 5'-phospho-(deoxyribonucleotide)m = (deoxyribonucleotide)n+m + AMP + beta-nicotinamide D-nucleotide.</text>
        <dbReference type="EC" id="6.5.1.2"/>
    </reaction>
</comment>
<accession>A0A343TNJ6</accession>
<dbReference type="Pfam" id="PF03120">
    <property type="entry name" value="OB_DNA_ligase"/>
    <property type="match status" value="1"/>
</dbReference>
<evidence type="ECO:0000256" key="9">
    <source>
        <dbReference type="ARBA" id="ARBA00023204"/>
    </source>
</evidence>
<organism evidence="14 15">
    <name type="scientific">Halalkaliarchaeum desulfuricum</name>
    <dbReference type="NCBI Taxonomy" id="2055893"/>
    <lineage>
        <taxon>Archaea</taxon>
        <taxon>Methanobacteriati</taxon>
        <taxon>Methanobacteriota</taxon>
        <taxon>Stenosarchaea group</taxon>
        <taxon>Halobacteria</taxon>
        <taxon>Halobacteriales</taxon>
        <taxon>Haloferacaceae</taxon>
        <taxon>Halalkaliarchaeum</taxon>
    </lineage>
</organism>
<dbReference type="PANTHER" id="PTHR23389">
    <property type="entry name" value="CHROMOSOME TRANSMISSION FIDELITY FACTOR 18"/>
    <property type="match status" value="1"/>
</dbReference>
<feature type="region of interest" description="Disordered" evidence="12">
    <location>
        <begin position="268"/>
        <end position="337"/>
    </location>
</feature>
<evidence type="ECO:0000256" key="4">
    <source>
        <dbReference type="ARBA" id="ARBA00022723"/>
    </source>
</evidence>
<dbReference type="FunFam" id="2.40.50.140:FF:000012">
    <property type="entry name" value="DNA ligase"/>
    <property type="match status" value="1"/>
</dbReference>
<evidence type="ECO:0000313" key="15">
    <source>
        <dbReference type="Proteomes" id="UP000263012"/>
    </source>
</evidence>
<comment type="function">
    <text evidence="1 11">DNA ligase that catalyzes the formation of phosphodiester linkages between 5'-phosphoryl and 3'-hydroxyl groups in double-stranded DNA using NAD as a coenzyme and as the energy source for the reaction. It is essential for DNA replication and repair of damaged DNA.</text>
</comment>
<evidence type="ECO:0000256" key="5">
    <source>
        <dbReference type="ARBA" id="ARBA00022763"/>
    </source>
</evidence>
<dbReference type="RefSeq" id="WP_119821192.1">
    <property type="nucleotide sequence ID" value="NZ_CP025066.1"/>
</dbReference>
<dbReference type="Proteomes" id="UP000263012">
    <property type="component" value="Chromosome"/>
</dbReference>
<sequence length="771" mass="85048">MSDEVEDVHYAEPDNPYLRDAPAEFEPIEEIDAETAREQAELLREAIREHDYRYYVLADPIVADETYDRLFARLEELESAFDLATDDSPTQRVGGEPLDELETVEHTAPMLSIDQSTEADDLREFDDRVRRELQEAGFDDPTYLCEPKFDGLSVEIVYRDGRYVRAATRGDGQRGDDVTEQVRTIRAVPMRLRGDPPSVLAVRGEVYMPKDDFRAYNRERVEAGEEPFANPRNAAAGTLRQLDPDIVAERPLSIYFFDVLAWETDPDPDALPDALPEASADGSRDEESEAAAGADDQLTLDALGEVVDSEDETESRDDGSQLSDAGVRPGGREQPATHAAEFSAFREFGLRVAHEHVEQVDDIEAAVDYRDRMMELREELPFEIDGTVVKVNDREACEHLGATARSVRWAFAYKFPARSGETTIRDVVVQVGRTGRLTPVALLDPVEVGGVTVSRATLHNPSEIETLGVDVGDRVAVKRAGDVIPQVTEVLEHGSEGHFEFPDECPVCGSSVERDGPLAYCSGGFGCPAQLERTIEHYTSRQALDIDGLGPERVEQLREAGLVESLADLYRLDSDDLADLEGWGEKSAENLRSELEETREPSLADFLTGLGIPDVGASTATELARAFGSLAAVMDADREELESVPDVGPEVARKIRDFFDTEENRAAIEELTEYVEPQSLEVDDAGDELSGLTFVFTGSLSIPRRDASDLLERYGANVTSSVSGNTDYLVVGDDPGTSKREDADANDVDEIGEDELMELLADRGIEWPGSR</sequence>
<evidence type="ECO:0000313" key="14">
    <source>
        <dbReference type="EMBL" id="AUX10668.1"/>
    </source>
</evidence>
<keyword evidence="7 11" id="KW-0460">Magnesium</keyword>
<feature type="binding site" evidence="11">
    <location>
        <begin position="64"/>
        <end position="68"/>
    </location>
    <ligand>
        <name>NAD(+)</name>
        <dbReference type="ChEBI" id="CHEBI:57540"/>
    </ligand>
</feature>